<accession>A0AAG5DMA4</accession>
<feature type="chain" id="PRO_5042601833" description="MD-2-related lipid-recognition domain-containing protein" evidence="1">
    <location>
        <begin position="18"/>
        <end position="175"/>
    </location>
</feature>
<dbReference type="EnsemblMetazoa" id="ENSAATROPT013464">
    <property type="protein sequence ID" value="ENSAATROPP012251"/>
    <property type="gene ID" value="ENSAATROPG010936"/>
</dbReference>
<evidence type="ECO:0000256" key="1">
    <source>
        <dbReference type="SAM" id="SignalP"/>
    </source>
</evidence>
<evidence type="ECO:0000313" key="3">
    <source>
        <dbReference type="Proteomes" id="UP000075880"/>
    </source>
</evidence>
<dbReference type="AlphaFoldDB" id="A0AAG5DMA4"/>
<name>A0AAG5DMA4_ANOAO</name>
<dbReference type="PANTHER" id="PTHR21112:SF0">
    <property type="entry name" value="CHEMOSENSORY PROTEIN A 29A-RELATED"/>
    <property type="match status" value="1"/>
</dbReference>
<keyword evidence="3" id="KW-1185">Reference proteome</keyword>
<sequence length="175" mass="20040">MLCLVILLSSAIFPSLGLEIVFEKCEQLVGFDLVESTLRVRKYNRTMPVLNGTIIMKADANDSFMVHTDLFHSRLGNQQFNHYPMKLPTSGMCEFIDHIHNNYPEVRELIINFPEKGACPITARDFHILNVAFPSRLVPPILPKGLWKMFSTVKEGNVDRSVFEVTVRAYSDNYF</sequence>
<organism evidence="2 3">
    <name type="scientific">Anopheles atroparvus</name>
    <name type="common">European mosquito</name>
    <dbReference type="NCBI Taxonomy" id="41427"/>
    <lineage>
        <taxon>Eukaryota</taxon>
        <taxon>Metazoa</taxon>
        <taxon>Ecdysozoa</taxon>
        <taxon>Arthropoda</taxon>
        <taxon>Hexapoda</taxon>
        <taxon>Insecta</taxon>
        <taxon>Pterygota</taxon>
        <taxon>Neoptera</taxon>
        <taxon>Endopterygota</taxon>
        <taxon>Diptera</taxon>
        <taxon>Nematocera</taxon>
        <taxon>Culicoidea</taxon>
        <taxon>Culicidae</taxon>
        <taxon>Anophelinae</taxon>
        <taxon>Anopheles</taxon>
    </lineage>
</organism>
<reference evidence="2" key="1">
    <citation type="submission" date="2024-04" db="UniProtKB">
        <authorList>
            <consortium name="EnsemblMetazoa"/>
        </authorList>
    </citation>
    <scope>IDENTIFICATION</scope>
    <source>
        <strain evidence="2">EBRO</strain>
    </source>
</reference>
<evidence type="ECO:0000313" key="2">
    <source>
        <dbReference type="EnsemblMetazoa" id="ENSAATROPP012251"/>
    </source>
</evidence>
<dbReference type="Proteomes" id="UP000075880">
    <property type="component" value="Unassembled WGS sequence"/>
</dbReference>
<dbReference type="PANTHER" id="PTHR21112">
    <property type="entry name" value="CHEMOSENSORY PROTEIN A 29A-RELATED"/>
    <property type="match status" value="1"/>
</dbReference>
<evidence type="ECO:0008006" key="4">
    <source>
        <dbReference type="Google" id="ProtNLM"/>
    </source>
</evidence>
<proteinExistence type="predicted"/>
<feature type="signal peptide" evidence="1">
    <location>
        <begin position="1"/>
        <end position="17"/>
    </location>
</feature>
<keyword evidence="1" id="KW-0732">Signal</keyword>
<protein>
    <recommendedName>
        <fullName evidence="4">MD-2-related lipid-recognition domain-containing protein</fullName>
    </recommendedName>
</protein>